<name>A0A2A7MM73_9CLOT</name>
<reference evidence="1 2" key="1">
    <citation type="submission" date="2017-10" db="EMBL/GenBank/DDBJ databases">
        <title>Effective Description of Clostridium neonatale sp. nov. linked to necrotizing enterocolitis in neonates and a clarification of species assignable to the genus Clostridium (Prazmowski 1880) emend. Lawson and Rainey 2016.</title>
        <authorList>
            <person name="Bernard K."/>
            <person name="Burdz T."/>
            <person name="Wiebe D."/>
            <person name="Balcewich B."/>
            <person name="Alfa M."/>
            <person name="Bernier A.-M."/>
        </authorList>
    </citation>
    <scope>NUCLEOTIDE SEQUENCE [LARGE SCALE GENOMIC DNA]</scope>
    <source>
        <strain evidence="1 2">LCDC99A005</strain>
    </source>
</reference>
<protein>
    <recommendedName>
        <fullName evidence="3">HNH nuclease domain-containing protein</fullName>
    </recommendedName>
</protein>
<proteinExistence type="predicted"/>
<dbReference type="Proteomes" id="UP000220840">
    <property type="component" value="Unassembled WGS sequence"/>
</dbReference>
<evidence type="ECO:0000313" key="2">
    <source>
        <dbReference type="Proteomes" id="UP000220840"/>
    </source>
</evidence>
<accession>A0A2A7MM73</accession>
<sequence>MKTNYKNTENKFEVKDNITLMTVLKKNGSEITAKIDTTDLDKVKNAGVWFAEWNKDSNSYTIQNISTTAVNKKSKPLKQSLQNFVMDANSNTPIIHINKDTLDNRKSNLTLFDRKEKNEIEKLDNNTIAILLKDRNGNVTSKALISAEDLNNVVTNEYTWVNHKVKGEPCVIANTPNGRIHLDTVIMGTSEGEKIHHINLNPLDNRRENLEIKSEPIEF</sequence>
<comment type="caution">
    <text evidence="1">The sequence shown here is derived from an EMBL/GenBank/DDBJ whole genome shotgun (WGS) entry which is preliminary data.</text>
</comment>
<keyword evidence="2" id="KW-1185">Reference proteome</keyword>
<dbReference type="AlphaFoldDB" id="A0A2A7MM73"/>
<evidence type="ECO:0000313" key="1">
    <source>
        <dbReference type="EMBL" id="PEG32461.1"/>
    </source>
</evidence>
<dbReference type="EMBL" id="PDCJ01000001">
    <property type="protein sequence ID" value="PEG32461.1"/>
    <property type="molecule type" value="Genomic_DNA"/>
</dbReference>
<dbReference type="OrthoDB" id="8974199at2"/>
<organism evidence="1 2">
    <name type="scientific">Clostridium neonatale</name>
    <dbReference type="NCBI Taxonomy" id="137838"/>
    <lineage>
        <taxon>Bacteria</taxon>
        <taxon>Bacillati</taxon>
        <taxon>Bacillota</taxon>
        <taxon>Clostridia</taxon>
        <taxon>Eubacteriales</taxon>
        <taxon>Clostridiaceae</taxon>
        <taxon>Clostridium</taxon>
    </lineage>
</organism>
<dbReference type="RefSeq" id="WP_058296604.1">
    <property type="nucleotide sequence ID" value="NZ_CAMRXB010000063.1"/>
</dbReference>
<evidence type="ECO:0008006" key="3">
    <source>
        <dbReference type="Google" id="ProtNLM"/>
    </source>
</evidence>
<gene>
    <name evidence="1" type="ORF">CQ394_12445</name>
</gene>